<reference evidence="3" key="1">
    <citation type="submission" date="2014-05" db="EMBL/GenBank/DDBJ databases">
        <title>Key roles for freshwater Actinobacteria revealed by deep metagenomic sequencing.</title>
        <authorList>
            <person name="Ghai R."/>
            <person name="Mizuno C.M."/>
            <person name="Picazo A."/>
            <person name="Camacho A."/>
            <person name="Rodriguez-Valera F."/>
        </authorList>
    </citation>
    <scope>NUCLEOTIDE SEQUENCE</scope>
</reference>
<dbReference type="AlphaFoldDB" id="A0A094Q5K3"/>
<evidence type="ECO:0000313" key="3">
    <source>
        <dbReference type="EMBL" id="KGA18687.1"/>
    </source>
</evidence>
<feature type="region of interest" description="Disordered" evidence="2">
    <location>
        <begin position="112"/>
        <end position="144"/>
    </location>
</feature>
<dbReference type="EMBL" id="JNSK01000021">
    <property type="protein sequence ID" value="KGA18687.1"/>
    <property type="molecule type" value="Genomic_DNA"/>
</dbReference>
<organism evidence="3">
    <name type="scientific">freshwater metagenome</name>
    <dbReference type="NCBI Taxonomy" id="449393"/>
    <lineage>
        <taxon>unclassified sequences</taxon>
        <taxon>metagenomes</taxon>
        <taxon>ecological metagenomes</taxon>
    </lineage>
</organism>
<name>A0A094Q5K3_9ZZZZ</name>
<gene>
    <name evidence="3" type="ORF">GM50_7875</name>
</gene>
<protein>
    <submittedName>
        <fullName evidence="3">Uncharacterized protein</fullName>
    </submittedName>
</protein>
<comment type="caution">
    <text evidence="3">The sequence shown here is derived from an EMBL/GenBank/DDBJ whole genome shotgun (WGS) entry which is preliminary data.</text>
</comment>
<sequence length="144" mass="15671">MRKVGLLVALLFLSLITVPASADVKPTPTPTSTLSPMVQYLLDLEKFKIELREYQEARALREQELRSILFDFNKALKKAYEDARIAGKSAGSKAALSSARAAAAKARDEAVELLGPEPVAPTPPMKPMKGPKSSIQIQKPGKKK</sequence>
<evidence type="ECO:0000256" key="2">
    <source>
        <dbReference type="SAM" id="MobiDB-lite"/>
    </source>
</evidence>
<accession>A0A094Q5K3</accession>
<keyword evidence="1" id="KW-0175">Coiled coil</keyword>
<feature type="coiled-coil region" evidence="1">
    <location>
        <begin position="37"/>
        <end position="64"/>
    </location>
</feature>
<proteinExistence type="predicted"/>
<evidence type="ECO:0000256" key="1">
    <source>
        <dbReference type="SAM" id="Coils"/>
    </source>
</evidence>